<dbReference type="AlphaFoldDB" id="A0A553SQA7"/>
<proteinExistence type="predicted"/>
<dbReference type="EMBL" id="RIBP01000004">
    <property type="protein sequence ID" value="TRZ39172.1"/>
    <property type="molecule type" value="Genomic_DNA"/>
</dbReference>
<accession>A0A553SQA7</accession>
<organism evidence="1 2">
    <name type="scientific">Niallia circulans</name>
    <name type="common">Bacillus circulans</name>
    <dbReference type="NCBI Taxonomy" id="1397"/>
    <lineage>
        <taxon>Bacteria</taxon>
        <taxon>Bacillati</taxon>
        <taxon>Bacillota</taxon>
        <taxon>Bacilli</taxon>
        <taxon>Bacillales</taxon>
        <taxon>Bacillaceae</taxon>
        <taxon>Niallia</taxon>
    </lineage>
</organism>
<protein>
    <submittedName>
        <fullName evidence="1">Uncharacterized protein</fullName>
    </submittedName>
</protein>
<name>A0A553SQA7_NIACI</name>
<dbReference type="Proteomes" id="UP000319837">
    <property type="component" value="Unassembled WGS sequence"/>
</dbReference>
<evidence type="ECO:0000313" key="2">
    <source>
        <dbReference type="Proteomes" id="UP000319837"/>
    </source>
</evidence>
<dbReference type="RefSeq" id="WP_185766652.1">
    <property type="nucleotide sequence ID" value="NZ_RIBP01000004.1"/>
</dbReference>
<reference evidence="2" key="1">
    <citation type="submission" date="2018-10" db="EMBL/GenBank/DDBJ databases">
        <title>FDA dAtabase for Regulatory Grade micrObial Sequences (FDA-ARGOS): Supporting development and validation of Infectious Disease Dx tests.</title>
        <authorList>
            <person name="Minogue T."/>
            <person name="Wolcott M."/>
            <person name="Wasieloski L."/>
            <person name="Aguilar W."/>
            <person name="Moore D."/>
            <person name="Tallon L."/>
            <person name="Sadzewicz L."/>
            <person name="Sengamalay N."/>
            <person name="Ott S."/>
            <person name="Godinez A."/>
            <person name="Nagaraj S."/>
            <person name="Vavikolanu K."/>
            <person name="Vyas G."/>
            <person name="Nadendla S."/>
            <person name="George J."/>
            <person name="Sichtig H."/>
        </authorList>
    </citation>
    <scope>NUCLEOTIDE SEQUENCE [LARGE SCALE GENOMIC DNA]</scope>
    <source>
        <strain evidence="2">FDAARGOS_343</strain>
    </source>
</reference>
<comment type="caution">
    <text evidence="1">The sequence shown here is derived from an EMBL/GenBank/DDBJ whole genome shotgun (WGS) entry which is preliminary data.</text>
</comment>
<sequence length="185" mass="21524">MKNNFQLKIMNQSWLDTSSTEYDLCSHGEIYLQVNDTIITQSGVDEEWGISESALALLRTLDEDYICNLNELDKEEGLIFHGCGAILMMGCPIAIHWSVKHTNDQVLLSDFVKVTTTSTDEATHYPNLQIELNKEDYKKQILQFVLQAKQLFQTSPTKVFYDDYDKQMYKEFWEEYDQLIQKATI</sequence>
<gene>
    <name evidence="1" type="ORF">CEQ21_23600</name>
</gene>
<evidence type="ECO:0000313" key="1">
    <source>
        <dbReference type="EMBL" id="TRZ39172.1"/>
    </source>
</evidence>